<accession>A0A2T3AEJ9</accession>
<keyword evidence="2" id="KW-1185">Reference proteome</keyword>
<feature type="non-terminal residue" evidence="1">
    <location>
        <position position="1"/>
    </location>
</feature>
<organism evidence="1 2">
    <name type="scientific">Coniella lustricola</name>
    <dbReference type="NCBI Taxonomy" id="2025994"/>
    <lineage>
        <taxon>Eukaryota</taxon>
        <taxon>Fungi</taxon>
        <taxon>Dikarya</taxon>
        <taxon>Ascomycota</taxon>
        <taxon>Pezizomycotina</taxon>
        <taxon>Sordariomycetes</taxon>
        <taxon>Sordariomycetidae</taxon>
        <taxon>Diaporthales</taxon>
        <taxon>Schizoparmaceae</taxon>
        <taxon>Coniella</taxon>
    </lineage>
</organism>
<dbReference type="AlphaFoldDB" id="A0A2T3AEJ9"/>
<gene>
    <name evidence="1" type="ORF">BD289DRAFT_494821</name>
</gene>
<dbReference type="InParanoid" id="A0A2T3AEJ9"/>
<reference evidence="1 2" key="1">
    <citation type="journal article" date="2018" name="Mycol. Prog.">
        <title>Coniella lustricola, a new species from submerged detritus.</title>
        <authorList>
            <person name="Raudabaugh D.B."/>
            <person name="Iturriaga T."/>
            <person name="Carver A."/>
            <person name="Mondo S."/>
            <person name="Pangilinan J."/>
            <person name="Lipzen A."/>
            <person name="He G."/>
            <person name="Amirebrahimi M."/>
            <person name="Grigoriev I.V."/>
            <person name="Miller A.N."/>
        </authorList>
    </citation>
    <scope>NUCLEOTIDE SEQUENCE [LARGE SCALE GENOMIC DNA]</scope>
    <source>
        <strain evidence="1 2">B22-T-1</strain>
    </source>
</reference>
<dbReference type="OrthoDB" id="2351791at2759"/>
<evidence type="ECO:0000313" key="2">
    <source>
        <dbReference type="Proteomes" id="UP000241462"/>
    </source>
</evidence>
<name>A0A2T3AEJ9_9PEZI</name>
<protein>
    <submittedName>
        <fullName evidence="1">Uncharacterized protein</fullName>
    </submittedName>
</protein>
<proteinExistence type="predicted"/>
<dbReference type="EMBL" id="KZ678401">
    <property type="protein sequence ID" value="PSR94165.1"/>
    <property type="molecule type" value="Genomic_DNA"/>
</dbReference>
<evidence type="ECO:0000313" key="1">
    <source>
        <dbReference type="EMBL" id="PSR94165.1"/>
    </source>
</evidence>
<sequence>CNASTVLYHQAIELCIPVFSGVAGLPETPLVVSGATIVGFVVIKTGCYRWSLWQGWALTALGSGILLLMKPGHSRPATDLSASAHCLWHRNADPSHDTLDASSMGARAQCRCCRLRLLHPQSQSGRRRGG</sequence>
<dbReference type="Proteomes" id="UP000241462">
    <property type="component" value="Unassembled WGS sequence"/>
</dbReference>